<evidence type="ECO:0000313" key="2">
    <source>
        <dbReference type="Proteomes" id="UP000316562"/>
    </source>
</evidence>
<sequence>MEGASISLNSKIPCVNLSQLVKLITVALSESTDECFDFKFDEDNHILDIGLESFLFALSKHTEFKRFLDDTENGFISGFNKLTGRIKNKKVHKIGGYIHPDTEKSFSENVEKLYNLISSKLSITLDDNKISSLLTENSKTAIFNLAKQMGFDDRFVNSSINRGDCAALVPIRFVDADEIKSEEFVKHSLARVFTVIEKVKDGNIYGNIINGIKKKLQSEEFQEDIIESIVESIEIKKNKPDNEVDELLNFISGDALSRVRLRVTFKLMEILSYQKNISKNLECYINNVKLFFGFLTDNRKSYYIDISRDFGLNFAFPLEDYADSVSFYKALPVWADWVVQLSELKYGYITEREITYRFKLNGKNIYTGKSSFESRLKKIEQNLYKNLNLSDSINSNSANNTASAALNFYLKDLIVKKNLSSLILLYLVIPSNNPECGSERQTMNADDFEKVLNDLITRLKDNPKKTIRYMIDCLKKSHKDKIVDDIASEISVILKNKKMLGENLSSAINNFYLKLDADIIDIDSIGEGQIFKNPSRRNSLKDDRCYQNWYRYIDVVDKSRNIDINRLNDNSILTVEIEAAIKEKILHKSAEKPLNFKIERNLDDKVLVISFVPEENYKNWHTTGKKNIACLNPGINFRYKIDLNMLYSKTLTKTGNKFSDSFSVGNYSALSIIVYLISYYIINRIKGLNNGLESKNVKVHILRLQDDDDYPSRDEKFYAMCHAIELILSNELLVKMQGYNLNERQNDDSIKWRKRSAFVAFQGGFPIVIAKKDKNCTVFNNSEQSKNIDIVQQTDRNSTLAFTLNDGKVQDSRVQNAAADSSVDSVSSISSISSMQRQDDDYQYVNNIKNNTALISYITRPVNTYSGNKSDMLIVKTYKLNTDMDDKLSIFLDKTDVNLIDNDFFEHPRYIIKEIARLKNENYNHIILLSHQFERHHILRDSSEYNYLNSTFDYIKNIEISDVFIYPLRKDVFSATRFRKRDNENESGFEISSFSENYKMYDDRRMSSSLYKTSLPIYTFATLSIYDEAYYPQSGFCTYFFDSEAKFSDEVLYEKIRANILGITGDKDVYNSIIFLLRGVHFIEREKISSKKQFLPKLNPFAFTNINYIGEAGETNLHLNSDKARAVFSFSAVLTNVKNVLHKLHQ</sequence>
<dbReference type="Proteomes" id="UP000316562">
    <property type="component" value="Unassembled WGS sequence"/>
</dbReference>
<dbReference type="AlphaFoldDB" id="A0A519BIS9"/>
<accession>A0A519BIS9</accession>
<evidence type="ECO:0000313" key="1">
    <source>
        <dbReference type="EMBL" id="RZD17166.1"/>
    </source>
</evidence>
<organism evidence="1 2">
    <name type="scientific">Acididesulfobacter guangdongensis</name>
    <dbReference type="NCBI Taxonomy" id="2597225"/>
    <lineage>
        <taxon>Bacteria</taxon>
        <taxon>Deltaproteobacteria</taxon>
        <taxon>Candidatus Acidulodesulfobacterales</taxon>
        <taxon>Candidatus Acididesulfobacter</taxon>
    </lineage>
</organism>
<name>A0A519BIS9_ACIG2</name>
<proteinExistence type="predicted"/>
<gene>
    <name evidence="1" type="ORF">EVJ46_02755</name>
</gene>
<comment type="caution">
    <text evidence="1">The sequence shown here is derived from an EMBL/GenBank/DDBJ whole genome shotgun (WGS) entry which is preliminary data.</text>
</comment>
<protein>
    <submittedName>
        <fullName evidence="1">Uncharacterized protein</fullName>
    </submittedName>
</protein>
<reference evidence="1 2" key="1">
    <citation type="journal article" date="2019" name="ISME J.">
        <title>Insights into ecological role of a new deltaproteobacterial order Candidatus Acidulodesulfobacterales by metagenomics and metatranscriptomics.</title>
        <authorList>
            <person name="Tan S."/>
            <person name="Liu J."/>
            <person name="Fang Y."/>
            <person name="Hedlund B.P."/>
            <person name="Lian Z.H."/>
            <person name="Huang L.Y."/>
            <person name="Li J.T."/>
            <person name="Huang L.N."/>
            <person name="Li W.J."/>
            <person name="Jiang H.C."/>
            <person name="Dong H.L."/>
            <person name="Shu W.S."/>
        </authorList>
    </citation>
    <scope>NUCLEOTIDE SEQUENCE [LARGE SCALE GENOMIC DNA]</scope>
    <source>
        <strain evidence="1">AP2</strain>
    </source>
</reference>
<dbReference type="EMBL" id="SGBC01000001">
    <property type="protein sequence ID" value="RZD17166.1"/>
    <property type="molecule type" value="Genomic_DNA"/>
</dbReference>